<evidence type="ECO:0000313" key="3">
    <source>
        <dbReference type="Proteomes" id="UP000503164"/>
    </source>
</evidence>
<organism evidence="2 3">
    <name type="scientific">Clavibacter capsici</name>
    <dbReference type="NCBI Taxonomy" id="1874630"/>
    <lineage>
        <taxon>Bacteria</taxon>
        <taxon>Bacillati</taxon>
        <taxon>Actinomycetota</taxon>
        <taxon>Actinomycetes</taxon>
        <taxon>Micrococcales</taxon>
        <taxon>Microbacteriaceae</taxon>
        <taxon>Clavibacter</taxon>
    </lineage>
</organism>
<dbReference type="AlphaFoldDB" id="A0AAE6XSJ2"/>
<keyword evidence="1" id="KW-0812">Transmembrane</keyword>
<protein>
    <submittedName>
        <fullName evidence="2">Uncharacterized protein</fullName>
    </submittedName>
</protein>
<evidence type="ECO:0000313" key="2">
    <source>
        <dbReference type="EMBL" id="QIS46507.1"/>
    </source>
</evidence>
<evidence type="ECO:0000256" key="1">
    <source>
        <dbReference type="SAM" id="Phobius"/>
    </source>
</evidence>
<keyword evidence="1" id="KW-1133">Transmembrane helix</keyword>
<sequence length="72" mass="7459">MSIAMVAVVAAGFISSSGVSIGLAALLFVIATGTYEARNRRSGGGARWHQRHDGGYSWGCPPSVVNTRHADG</sequence>
<accession>A0AAE6XSJ2</accession>
<proteinExistence type="predicted"/>
<keyword evidence="1" id="KW-0472">Membrane</keyword>
<geneLocation type="plasmid" evidence="2 3">
    <name>pCM2_1101</name>
</geneLocation>
<keyword evidence="3" id="KW-1185">Reference proteome</keyword>
<dbReference type="EMBL" id="CP048050">
    <property type="protein sequence ID" value="QIS46507.1"/>
    <property type="molecule type" value="Genomic_DNA"/>
</dbReference>
<keyword evidence="2" id="KW-0614">Plasmid</keyword>
<gene>
    <name evidence="2" type="ORF">GW570_15130</name>
</gene>
<feature type="transmembrane region" description="Helical" evidence="1">
    <location>
        <begin position="6"/>
        <end position="31"/>
    </location>
</feature>
<reference evidence="2 3" key="1">
    <citation type="journal article" date="2020" name="Mol. Plant Pathol.">
        <title>Plasmid composition and the chpG gene determine the virulence level of Clavibacter capsici natural isolates in pepper.</title>
        <authorList>
            <person name="Hwang I.S."/>
            <person name="Lee H.M."/>
            <person name="Oh E.J."/>
            <person name="Lee S."/>
            <person name="Heu S."/>
            <person name="Oh C.S."/>
        </authorList>
    </citation>
    <scope>NUCLEOTIDE SEQUENCE [LARGE SCALE GENOMIC DNA]</scope>
    <source>
        <strain evidence="2 3">1101</strain>
    </source>
</reference>
<name>A0AAE6XSJ2_9MICO</name>
<dbReference type="Proteomes" id="UP000503164">
    <property type="component" value="Plasmid pCM2_1101"/>
</dbReference>
<dbReference type="RefSeq" id="WP_157883580.1">
    <property type="nucleotide sequence ID" value="NZ_CP048046.1"/>
</dbReference>